<evidence type="ECO:0000313" key="2">
    <source>
        <dbReference type="Proteomes" id="UP001218218"/>
    </source>
</evidence>
<sequence>MHLHENRLVEENDEREIHYKEIGKHTKPRRFVKKTPSHVGIGKAVLKTLGPEGNQNAKNLAKPWIRAIEACLGRQLCGVVVGKLSSGWSLLTLQKDRAAPPASICRREGIRNQNMERPMEQRSSLEVVRLTDTQIDTNCGYHMSGYRKTIPPPVNTGSARGQTRAIPSEFLNTPETEGPGGERDGWGWTDLFHEFVSVEAGPSLKCIRALSVLRRLAEIGIHSWFGFEGRLEPVGLFDKLPQ</sequence>
<reference evidence="1" key="1">
    <citation type="submission" date="2023-03" db="EMBL/GenBank/DDBJ databases">
        <title>Massive genome expansion in bonnet fungi (Mycena s.s.) driven by repeated elements and novel gene families across ecological guilds.</title>
        <authorList>
            <consortium name="Lawrence Berkeley National Laboratory"/>
            <person name="Harder C.B."/>
            <person name="Miyauchi S."/>
            <person name="Viragh M."/>
            <person name="Kuo A."/>
            <person name="Thoen E."/>
            <person name="Andreopoulos B."/>
            <person name="Lu D."/>
            <person name="Skrede I."/>
            <person name="Drula E."/>
            <person name="Henrissat B."/>
            <person name="Morin E."/>
            <person name="Kohler A."/>
            <person name="Barry K."/>
            <person name="LaButti K."/>
            <person name="Morin E."/>
            <person name="Salamov A."/>
            <person name="Lipzen A."/>
            <person name="Mereny Z."/>
            <person name="Hegedus B."/>
            <person name="Baldrian P."/>
            <person name="Stursova M."/>
            <person name="Weitz H."/>
            <person name="Taylor A."/>
            <person name="Grigoriev I.V."/>
            <person name="Nagy L.G."/>
            <person name="Martin F."/>
            <person name="Kauserud H."/>
        </authorList>
    </citation>
    <scope>NUCLEOTIDE SEQUENCE</scope>
    <source>
        <strain evidence="1">CBHHK002</strain>
    </source>
</reference>
<keyword evidence="2" id="KW-1185">Reference proteome</keyword>
<comment type="caution">
    <text evidence="1">The sequence shown here is derived from an EMBL/GenBank/DDBJ whole genome shotgun (WGS) entry which is preliminary data.</text>
</comment>
<dbReference type="AlphaFoldDB" id="A0AAD6ZSI0"/>
<gene>
    <name evidence="1" type="ORF">DFH08DRAFT_813262</name>
</gene>
<proteinExistence type="predicted"/>
<organism evidence="1 2">
    <name type="scientific">Mycena albidolilacea</name>
    <dbReference type="NCBI Taxonomy" id="1033008"/>
    <lineage>
        <taxon>Eukaryota</taxon>
        <taxon>Fungi</taxon>
        <taxon>Dikarya</taxon>
        <taxon>Basidiomycota</taxon>
        <taxon>Agaricomycotina</taxon>
        <taxon>Agaricomycetes</taxon>
        <taxon>Agaricomycetidae</taxon>
        <taxon>Agaricales</taxon>
        <taxon>Marasmiineae</taxon>
        <taxon>Mycenaceae</taxon>
        <taxon>Mycena</taxon>
    </lineage>
</organism>
<accession>A0AAD6ZSI0</accession>
<protein>
    <submittedName>
        <fullName evidence="1">Uncharacterized protein</fullName>
    </submittedName>
</protein>
<evidence type="ECO:0000313" key="1">
    <source>
        <dbReference type="EMBL" id="KAJ7336966.1"/>
    </source>
</evidence>
<name>A0AAD6ZSI0_9AGAR</name>
<dbReference type="EMBL" id="JARIHO010000030">
    <property type="protein sequence ID" value="KAJ7336966.1"/>
    <property type="molecule type" value="Genomic_DNA"/>
</dbReference>
<dbReference type="Proteomes" id="UP001218218">
    <property type="component" value="Unassembled WGS sequence"/>
</dbReference>